<reference evidence="13 14" key="1">
    <citation type="journal article" date="2016" name="Nat. Commun.">
        <title>Thousands of microbial genomes shed light on interconnected biogeochemical processes in an aquifer system.</title>
        <authorList>
            <person name="Anantharaman K."/>
            <person name="Brown C.T."/>
            <person name="Hug L.A."/>
            <person name="Sharon I."/>
            <person name="Castelle C.J."/>
            <person name="Probst A.J."/>
            <person name="Thomas B.C."/>
            <person name="Singh A."/>
            <person name="Wilkins M.J."/>
            <person name="Karaoz U."/>
            <person name="Brodie E.L."/>
            <person name="Williams K.H."/>
            <person name="Hubbard S.S."/>
            <person name="Banfield J.F."/>
        </authorList>
    </citation>
    <scope>NUCLEOTIDE SEQUENCE [LARGE SCALE GENOMIC DNA]</scope>
</reference>
<dbReference type="Pfam" id="PF00587">
    <property type="entry name" value="tRNA-synt_2b"/>
    <property type="match status" value="1"/>
</dbReference>
<dbReference type="InterPro" id="IPR006195">
    <property type="entry name" value="aa-tRNA-synth_II"/>
</dbReference>
<evidence type="ECO:0000256" key="11">
    <source>
        <dbReference type="NCBIfam" id="TIGR00418"/>
    </source>
</evidence>
<evidence type="ECO:0000256" key="9">
    <source>
        <dbReference type="ARBA" id="ARBA00023146"/>
    </source>
</evidence>
<dbReference type="GO" id="GO:0006435">
    <property type="term" value="P:threonyl-tRNA aminoacylation"/>
    <property type="evidence" value="ECO:0007669"/>
    <property type="project" value="UniProtKB-UniRule"/>
</dbReference>
<dbReference type="Gene3D" id="3.30.930.10">
    <property type="entry name" value="Bira Bifunctional Protein, Domain 2"/>
    <property type="match status" value="1"/>
</dbReference>
<keyword evidence="9" id="KW-0030">Aminoacyl-tRNA synthetase</keyword>
<evidence type="ECO:0000313" key="14">
    <source>
        <dbReference type="Proteomes" id="UP000178532"/>
    </source>
</evidence>
<evidence type="ECO:0000256" key="5">
    <source>
        <dbReference type="ARBA" id="ARBA00022741"/>
    </source>
</evidence>
<dbReference type="Gene3D" id="3.40.50.800">
    <property type="entry name" value="Anticodon-binding domain"/>
    <property type="match status" value="1"/>
</dbReference>
<dbReference type="GO" id="GO:0005737">
    <property type="term" value="C:cytoplasm"/>
    <property type="evidence" value="ECO:0007669"/>
    <property type="project" value="UniProtKB-UniRule"/>
</dbReference>
<comment type="caution">
    <text evidence="13">The sequence shown here is derived from an EMBL/GenBank/DDBJ whole genome shotgun (WGS) entry which is preliminary data.</text>
</comment>
<dbReference type="NCBIfam" id="TIGR00418">
    <property type="entry name" value="thrS"/>
    <property type="match status" value="1"/>
</dbReference>
<keyword evidence="3 13" id="KW-0436">Ligase</keyword>
<evidence type="ECO:0000256" key="3">
    <source>
        <dbReference type="ARBA" id="ARBA00022598"/>
    </source>
</evidence>
<dbReference type="InterPro" id="IPR036621">
    <property type="entry name" value="Anticodon-bd_dom_sf"/>
</dbReference>
<evidence type="ECO:0000256" key="6">
    <source>
        <dbReference type="ARBA" id="ARBA00022833"/>
    </source>
</evidence>
<dbReference type="GO" id="GO:0046872">
    <property type="term" value="F:metal ion binding"/>
    <property type="evidence" value="ECO:0007669"/>
    <property type="project" value="UniProtKB-KW"/>
</dbReference>
<dbReference type="SUPFAM" id="SSF52954">
    <property type="entry name" value="Class II aaRS ABD-related"/>
    <property type="match status" value="1"/>
</dbReference>
<evidence type="ECO:0000256" key="4">
    <source>
        <dbReference type="ARBA" id="ARBA00022723"/>
    </source>
</evidence>
<feature type="domain" description="Aminoacyl-transfer RNA synthetases class-II family profile" evidence="12">
    <location>
        <begin position="38"/>
        <end position="308"/>
    </location>
</feature>
<dbReference type="InterPro" id="IPR047246">
    <property type="entry name" value="ThrRS_anticodon"/>
</dbReference>
<dbReference type="PANTHER" id="PTHR11451">
    <property type="entry name" value="THREONINE-TRNA LIGASE"/>
    <property type="match status" value="1"/>
</dbReference>
<sequence length="416" mass="47544">MDPRERDHKKLGKELDLFAFSDVVGKGLPLFTPKGSVIRRELERFIVDEEIKRGYLHVYTPDIAKLELYKKSGHYPHYKDSMYAPIEIDEEQFMLRPMTCPHHFELYLRKPVSYRELPMRIAELAKLYRYEQSGELMGLQRVRTFCLADAHIICASEEQSVEEVSRALDLIEYVTSVFGLALDVDYRYRLSLGDRTNTEKYYKNDEGWEKGENLLRELMKSRGSKFEEAKNEAAFYGPKIDIQMKNVNGKEDTAFTVQYDFCMPDRFDLTYIGEDGGKHRAFVVHRSSIGAIERIMAFLIEKYGGAFPLWLAPVQAKILPVSEKHGAYASEVLNELKAAGIRAEVDDANESLGKKIRDAKTEKIPYLLVVGDKEVEAKTISVDSRLPAQAGDKGKSDATPLSDFIAKATEEIRRRG</sequence>
<keyword evidence="7" id="KW-0067">ATP-binding</keyword>
<organism evidence="13 14">
    <name type="scientific">Candidatus Kaiserbacteria bacterium RIFCSPHIGHO2_02_FULL_54_22</name>
    <dbReference type="NCBI Taxonomy" id="1798495"/>
    <lineage>
        <taxon>Bacteria</taxon>
        <taxon>Candidatus Kaiseribacteriota</taxon>
    </lineage>
</organism>
<dbReference type="FunFam" id="3.30.930.10:FF:000002">
    <property type="entry name" value="Threonine--tRNA ligase"/>
    <property type="match status" value="1"/>
</dbReference>
<dbReference type="InterPro" id="IPR045864">
    <property type="entry name" value="aa-tRNA-synth_II/BPL/LPL"/>
</dbReference>
<gene>
    <name evidence="13" type="ORF">A3C19_03410</name>
</gene>
<dbReference type="FunFam" id="3.40.50.800:FF:000001">
    <property type="entry name" value="Threonine--tRNA ligase"/>
    <property type="match status" value="1"/>
</dbReference>
<dbReference type="InterPro" id="IPR033728">
    <property type="entry name" value="ThrRS_core"/>
</dbReference>
<dbReference type="PRINTS" id="PR01047">
    <property type="entry name" value="TRNASYNTHTHR"/>
</dbReference>
<dbReference type="CDD" id="cd00860">
    <property type="entry name" value="ThrRS_anticodon"/>
    <property type="match status" value="1"/>
</dbReference>
<keyword evidence="4" id="KW-0479">Metal-binding</keyword>
<dbReference type="InterPro" id="IPR002314">
    <property type="entry name" value="aa-tRNA-synt_IIb"/>
</dbReference>
<dbReference type="PROSITE" id="PS50862">
    <property type="entry name" value="AA_TRNA_LIGASE_II"/>
    <property type="match status" value="1"/>
</dbReference>
<proteinExistence type="inferred from homology"/>
<dbReference type="Proteomes" id="UP000178532">
    <property type="component" value="Unassembled WGS sequence"/>
</dbReference>
<accession>A0A1F6DNX5</accession>
<evidence type="ECO:0000259" key="12">
    <source>
        <dbReference type="PROSITE" id="PS50862"/>
    </source>
</evidence>
<dbReference type="AlphaFoldDB" id="A0A1F6DNX5"/>
<dbReference type="STRING" id="1798495.A3C19_03410"/>
<dbReference type="InterPro" id="IPR002320">
    <property type="entry name" value="Thr-tRNA-ligase_IIa"/>
</dbReference>
<dbReference type="EMBL" id="MFLI01000004">
    <property type="protein sequence ID" value="OGG62722.1"/>
    <property type="molecule type" value="Genomic_DNA"/>
</dbReference>
<dbReference type="PANTHER" id="PTHR11451:SF56">
    <property type="entry name" value="THREONINE--TRNA LIGASE 1"/>
    <property type="match status" value="1"/>
</dbReference>
<evidence type="ECO:0000256" key="1">
    <source>
        <dbReference type="ARBA" id="ARBA00008226"/>
    </source>
</evidence>
<dbReference type="GO" id="GO:0004829">
    <property type="term" value="F:threonine-tRNA ligase activity"/>
    <property type="evidence" value="ECO:0007669"/>
    <property type="project" value="UniProtKB-UniRule"/>
</dbReference>
<evidence type="ECO:0000256" key="7">
    <source>
        <dbReference type="ARBA" id="ARBA00022840"/>
    </source>
</evidence>
<dbReference type="EC" id="6.1.1.3" evidence="2 11"/>
<dbReference type="SUPFAM" id="SSF55681">
    <property type="entry name" value="Class II aaRS and biotin synthetases"/>
    <property type="match status" value="1"/>
</dbReference>
<comment type="catalytic activity">
    <reaction evidence="10">
        <text>tRNA(Thr) + L-threonine + ATP = L-threonyl-tRNA(Thr) + AMP + diphosphate + H(+)</text>
        <dbReference type="Rhea" id="RHEA:24624"/>
        <dbReference type="Rhea" id="RHEA-COMP:9670"/>
        <dbReference type="Rhea" id="RHEA-COMP:9704"/>
        <dbReference type="ChEBI" id="CHEBI:15378"/>
        <dbReference type="ChEBI" id="CHEBI:30616"/>
        <dbReference type="ChEBI" id="CHEBI:33019"/>
        <dbReference type="ChEBI" id="CHEBI:57926"/>
        <dbReference type="ChEBI" id="CHEBI:78442"/>
        <dbReference type="ChEBI" id="CHEBI:78534"/>
        <dbReference type="ChEBI" id="CHEBI:456215"/>
        <dbReference type="EC" id="6.1.1.3"/>
    </reaction>
</comment>
<keyword evidence="5" id="KW-0547">Nucleotide-binding</keyword>
<dbReference type="CDD" id="cd00771">
    <property type="entry name" value="ThrRS_core"/>
    <property type="match status" value="1"/>
</dbReference>
<name>A0A1F6DNX5_9BACT</name>
<dbReference type="InterPro" id="IPR004154">
    <property type="entry name" value="Anticodon-bd"/>
</dbReference>
<comment type="similarity">
    <text evidence="1">Belongs to the class-II aminoacyl-tRNA synthetase family.</text>
</comment>
<evidence type="ECO:0000313" key="13">
    <source>
        <dbReference type="EMBL" id="OGG62722.1"/>
    </source>
</evidence>
<keyword evidence="8" id="KW-0648">Protein biosynthesis</keyword>
<keyword evidence="6" id="KW-0862">Zinc</keyword>
<dbReference type="GO" id="GO:0005524">
    <property type="term" value="F:ATP binding"/>
    <property type="evidence" value="ECO:0007669"/>
    <property type="project" value="UniProtKB-KW"/>
</dbReference>
<evidence type="ECO:0000256" key="8">
    <source>
        <dbReference type="ARBA" id="ARBA00022917"/>
    </source>
</evidence>
<dbReference type="Pfam" id="PF03129">
    <property type="entry name" value="HGTP_anticodon"/>
    <property type="match status" value="1"/>
</dbReference>
<protein>
    <recommendedName>
        <fullName evidence="2 11">Threonine--tRNA ligase</fullName>
        <ecNumber evidence="2 11">6.1.1.3</ecNumber>
    </recommendedName>
</protein>
<evidence type="ECO:0000256" key="2">
    <source>
        <dbReference type="ARBA" id="ARBA00013163"/>
    </source>
</evidence>
<evidence type="ECO:0000256" key="10">
    <source>
        <dbReference type="ARBA" id="ARBA00049515"/>
    </source>
</evidence>